<evidence type="ECO:0008006" key="7">
    <source>
        <dbReference type="Google" id="ProtNLM"/>
    </source>
</evidence>
<evidence type="ECO:0000256" key="1">
    <source>
        <dbReference type="SAM" id="SignalP"/>
    </source>
</evidence>
<dbReference type="Pfam" id="PF14323">
    <property type="entry name" value="GxGYxYP_C"/>
    <property type="match status" value="1"/>
</dbReference>
<dbReference type="AlphaFoldDB" id="A0A328TZA9"/>
<keyword evidence="1" id="KW-0732">Signal</keyword>
<dbReference type="Pfam" id="PF06452">
    <property type="entry name" value="CBM9_1"/>
    <property type="match status" value="1"/>
</dbReference>
<dbReference type="OrthoDB" id="3799094at2"/>
<dbReference type="InterPro" id="IPR013783">
    <property type="entry name" value="Ig-like_fold"/>
</dbReference>
<feature type="signal peptide" evidence="1">
    <location>
        <begin position="1"/>
        <end position="27"/>
    </location>
</feature>
<proteinExistence type="predicted"/>
<evidence type="ECO:0000259" key="2">
    <source>
        <dbReference type="Pfam" id="PF06452"/>
    </source>
</evidence>
<dbReference type="Gene3D" id="2.60.40.1190">
    <property type="match status" value="1"/>
</dbReference>
<feature type="domain" description="FIMAH" evidence="4">
    <location>
        <begin position="1007"/>
        <end position="1081"/>
    </location>
</feature>
<dbReference type="InterPro" id="IPR038410">
    <property type="entry name" value="GxGYxYP_C_sf"/>
</dbReference>
<comment type="caution">
    <text evidence="5">The sequence shown here is derived from an EMBL/GenBank/DDBJ whole genome shotgun (WGS) entry which is preliminary data.</text>
</comment>
<dbReference type="Gene3D" id="3.20.20.490">
    <property type="entry name" value="GxGYxYP glycoside hydrolase, C-terminal domain"/>
    <property type="match status" value="1"/>
</dbReference>
<evidence type="ECO:0000313" key="6">
    <source>
        <dbReference type="Proteomes" id="UP000249260"/>
    </source>
</evidence>
<dbReference type="InterPro" id="IPR054470">
    <property type="entry name" value="FIMAH_dom"/>
</dbReference>
<dbReference type="EMBL" id="QLUW01000002">
    <property type="protein sequence ID" value="RAP75750.1"/>
    <property type="molecule type" value="Genomic_DNA"/>
</dbReference>
<evidence type="ECO:0000259" key="3">
    <source>
        <dbReference type="Pfam" id="PF14323"/>
    </source>
</evidence>
<sequence length="1086" mass="119711">MRKLLGRSRLALLLLMIFTLALPPALANGATAPAAGEPDTSELTVFDLKTFIAAQPTSKLSYDYLKLATALQGVVNRTNTRLYYFYESNSIAKEAGMDIDHFWLDELRKEGGALASRTLTTAVSFSAVLDQFASAFNGVVVWDQNVPATANVASTAAGAENLLPVRFDETPGSPYDELVVKRQMPVAVNLVGKFTGQGTIPDTDLTSTGSAKNDAYLWAKVRYLDSGLTNPTMMAYGLDGVSWSINQSAKDLSGQVVSIAMPAKLKVGQEIEVAVTFKNTGKTAWTMATNDRLGALGTNQFKWGNLNGGFSIDPANQRVFMSADEQIASGQQKTFRFSIIAPNVPGVYKFDADMVRDGVTWYGASIQRTIEVTAEDQSTVPPAEVPVPQEGQQFVYPDLFNSFLPNADYFIANKAFFFDLSPDETTKPIDDRNQPLGTDYNTLIELLRSQNARAGETIFTIGGFVPWWIKYTKHADSQAGLEPVQAEWKYADIISKYNAQKDADAYGLIGLSNASAFKNVPLNATFTQKNDKGNNGKTYDPATKYVAFYMGDYDAGAWTAGALPALWNDPKRGELPLAWPPVMGLSKRIPQMFNYLYETMSPNDYFVAGDNGAGYLNPIMLLEENRPDGLPDFLHVWEQYNTEMYDKFDIDITGFLISGNSGSVPLRVQESYSRFSPNGVGNNGGFEQPVVNGTPFAWVQDLGHEVSDAAVYGEQIAAQLKKNQKFFMFRNILTKPSMVVDAVNYVKEHYPELKFEVVDPYTYFRFYKEAKPWEVKAPINYESQEAKPAIAVDGVAAPGEWEDAAEMIVSPESEDVNKYGTVWGAETDAPDITSKYRIKWDDDNLYLLEERTDDALQFTETGSRMYLSDATLLFLDLDRGKNGTAFRDGDYSIFVTPSGPDGQPHMFMREGHNGGVQEFPYTDGAIASTVRTDGYTMEVAIPWSSLQVMPFSPADGKTVGMTLLATDNDGPDNWGQIMWLGDGDNQLNWGDMKFVAKPIATPAEGIAELRELIESGNVGSVLKSNLLNWLEQAEKQFGKGNKDAAAAQFNGFRSNLNAEDLQSQITSELKAKLLELADQVVQLIEQ</sequence>
<dbReference type="PANTHER" id="PTHR37321:SF1">
    <property type="entry name" value="EXPORTED PROTEIN"/>
    <property type="match status" value="1"/>
</dbReference>
<reference evidence="5 6" key="1">
    <citation type="submission" date="2018-06" db="EMBL/GenBank/DDBJ databases">
        <title>Paenibacillus montanisoli sp. nov., isolated from mountain area soil.</title>
        <authorList>
            <person name="Wu M."/>
        </authorList>
    </citation>
    <scope>NUCLEOTIDE SEQUENCE [LARGE SCALE GENOMIC DNA]</scope>
    <source>
        <strain evidence="5 6">RA17</strain>
    </source>
</reference>
<organism evidence="5 6">
    <name type="scientific">Paenibacillus montanisoli</name>
    <dbReference type="NCBI Taxonomy" id="2081970"/>
    <lineage>
        <taxon>Bacteria</taxon>
        <taxon>Bacillati</taxon>
        <taxon>Bacillota</taxon>
        <taxon>Bacilli</taxon>
        <taxon>Bacillales</taxon>
        <taxon>Paenibacillaceae</taxon>
        <taxon>Paenibacillus</taxon>
    </lineage>
</organism>
<evidence type="ECO:0000313" key="5">
    <source>
        <dbReference type="EMBL" id="RAP75750.1"/>
    </source>
</evidence>
<dbReference type="PANTHER" id="PTHR37321">
    <property type="entry name" value="EXPORTED PROTEIN-RELATED"/>
    <property type="match status" value="1"/>
</dbReference>
<dbReference type="GO" id="GO:0004553">
    <property type="term" value="F:hydrolase activity, hydrolyzing O-glycosyl compounds"/>
    <property type="evidence" value="ECO:0007669"/>
    <property type="project" value="InterPro"/>
</dbReference>
<gene>
    <name evidence="5" type="ORF">DL346_09880</name>
</gene>
<name>A0A328TZA9_9BACL</name>
<dbReference type="Gene3D" id="2.60.40.10">
    <property type="entry name" value="Immunoglobulins"/>
    <property type="match status" value="1"/>
</dbReference>
<dbReference type="InterPro" id="IPR025832">
    <property type="entry name" value="GxGYxYP_C"/>
</dbReference>
<dbReference type="GO" id="GO:0016052">
    <property type="term" value="P:carbohydrate catabolic process"/>
    <property type="evidence" value="ECO:0007669"/>
    <property type="project" value="InterPro"/>
</dbReference>
<feature type="chain" id="PRO_5038633404" description="Carbohydrate-binding domain-containing protein" evidence="1">
    <location>
        <begin position="28"/>
        <end position="1086"/>
    </location>
</feature>
<dbReference type="Proteomes" id="UP000249260">
    <property type="component" value="Unassembled WGS sequence"/>
</dbReference>
<dbReference type="RefSeq" id="WP_112881975.1">
    <property type="nucleotide sequence ID" value="NZ_QLUW01000002.1"/>
</dbReference>
<protein>
    <recommendedName>
        <fullName evidence="7">Carbohydrate-binding domain-containing protein</fullName>
    </recommendedName>
</protein>
<dbReference type="InterPro" id="IPR010502">
    <property type="entry name" value="Carb-bd_dom_fam9"/>
</dbReference>
<dbReference type="Pfam" id="PF22888">
    <property type="entry name" value="FIMAH"/>
    <property type="match status" value="1"/>
</dbReference>
<dbReference type="GO" id="GO:0030246">
    <property type="term" value="F:carbohydrate binding"/>
    <property type="evidence" value="ECO:0007669"/>
    <property type="project" value="InterPro"/>
</dbReference>
<feature type="domain" description="GxGYxYP putative glycoside hydrolase C-terminal" evidence="3">
    <location>
        <begin position="544"/>
        <end position="765"/>
    </location>
</feature>
<dbReference type="SUPFAM" id="SSF49344">
    <property type="entry name" value="CBD9-like"/>
    <property type="match status" value="1"/>
</dbReference>
<keyword evidence="6" id="KW-1185">Reference proteome</keyword>
<evidence type="ECO:0000259" key="4">
    <source>
        <dbReference type="Pfam" id="PF22888"/>
    </source>
</evidence>
<feature type="domain" description="Carbohydrate-binding" evidence="2">
    <location>
        <begin position="822"/>
        <end position="991"/>
    </location>
</feature>
<accession>A0A328TZA9</accession>